<keyword evidence="11 12" id="KW-0472">Membrane</keyword>
<keyword evidence="8 12" id="KW-0249">Electron transport</keyword>
<evidence type="ECO:0000256" key="5">
    <source>
        <dbReference type="ARBA" id="ARBA00022617"/>
    </source>
</evidence>
<dbReference type="GO" id="GO:0046872">
    <property type="term" value="F:metal ion binding"/>
    <property type="evidence" value="ECO:0007669"/>
    <property type="project" value="UniProtKB-UniRule"/>
</dbReference>
<comment type="subcellular location">
    <subcellularLocation>
        <location evidence="12">Cell inner membrane</location>
    </subcellularLocation>
    <subcellularLocation>
        <location evidence="1">Cell membrane</location>
        <topology evidence="1">Multi-pass membrane protein</topology>
    </subcellularLocation>
</comment>
<feature type="transmembrane region" description="Helical" evidence="12">
    <location>
        <begin position="57"/>
        <end position="78"/>
    </location>
</feature>
<dbReference type="PANTHER" id="PTHR30365:SF14">
    <property type="entry name" value="CYTOCHROME BD MENAQUINOL OXIDASE SUBUNIT I-RELATED"/>
    <property type="match status" value="1"/>
</dbReference>
<dbReference type="InterPro" id="IPR002585">
    <property type="entry name" value="Cyt-d_ubiquinol_oxidase_su_1"/>
</dbReference>
<evidence type="ECO:0000256" key="2">
    <source>
        <dbReference type="ARBA" id="ARBA00009819"/>
    </source>
</evidence>
<keyword evidence="9 12" id="KW-1133">Transmembrane helix</keyword>
<proteinExistence type="inferred from homology"/>
<keyword evidence="13" id="KW-0560">Oxidoreductase</keyword>
<dbReference type="PIRSF" id="PIRSF006446">
    <property type="entry name" value="Cyt_quinol_oxidase_1"/>
    <property type="match status" value="1"/>
</dbReference>
<evidence type="ECO:0000256" key="3">
    <source>
        <dbReference type="ARBA" id="ARBA00022448"/>
    </source>
</evidence>
<feature type="transmembrane region" description="Helical" evidence="12">
    <location>
        <begin position="98"/>
        <end position="121"/>
    </location>
</feature>
<dbReference type="PANTHER" id="PTHR30365">
    <property type="entry name" value="CYTOCHROME D UBIQUINOL OXIDASE"/>
    <property type="match status" value="1"/>
</dbReference>
<feature type="transmembrane region" description="Helical" evidence="12">
    <location>
        <begin position="361"/>
        <end position="382"/>
    </location>
</feature>
<keyword evidence="6 12" id="KW-0812">Transmembrane</keyword>
<dbReference type="RefSeq" id="WP_156567597.1">
    <property type="nucleotide sequence ID" value="NZ_CACRTZ010000037.1"/>
</dbReference>
<sequence>MPDSELILLLSRGQFALTIGMHIVLAAFSLGLAQWLVLTEAMWLLTKKPRWFTAYRFWLKIFVMTVAVGAVSGVVMEFQFGSNWGPLSQKAGGILGPLMFFEVLVAFFLESALTGVMFFGLNRIGPKTHFVVTCCVAIGALISAVWILAANSWMQTPVGFITDAAGRFHPTDWLTILRAPSFPWRLAHMVLAAFIGTAFMVIGVGAWRLLHHPQSASARLMVSVSLWLALVMLPVQIVVGDLHGENTLKHQPQKVAAMEGDWHRPPPGAGEPMRLFAIPLQDEQRNLAEIAIPDVASLYLRHNLSGQIKSLSEFPPQDIPPVAIVFFAFRAMVGLGIAMLGLAVAGLVLRLRKSLWRSRRFLTLAVLMSPAGFIAMLAGWVVTEVGRQPWTIWGLLRTEESVSNLPLSLVTGSFIAIGITYAIAFALGLFYLFRYTVTFSAKEASEPWRI</sequence>
<reference evidence="13" key="1">
    <citation type="submission" date="2019-11" db="EMBL/GenBank/DDBJ databases">
        <authorList>
            <person name="Feng L."/>
        </authorList>
    </citation>
    <scope>NUCLEOTIDE SEQUENCE</scope>
    <source>
        <strain evidence="13">EMassiliensisLFYP7</strain>
    </source>
</reference>
<evidence type="ECO:0000256" key="8">
    <source>
        <dbReference type="ARBA" id="ARBA00022982"/>
    </source>
</evidence>
<dbReference type="GO" id="GO:0070069">
    <property type="term" value="C:cytochrome complex"/>
    <property type="evidence" value="ECO:0007669"/>
    <property type="project" value="UniProtKB-UniRule"/>
</dbReference>
<evidence type="ECO:0000256" key="12">
    <source>
        <dbReference type="PIRNR" id="PIRNR006446"/>
    </source>
</evidence>
<feature type="transmembrane region" description="Helical" evidence="12">
    <location>
        <begin position="186"/>
        <end position="207"/>
    </location>
</feature>
<dbReference type="GO" id="GO:0019646">
    <property type="term" value="P:aerobic electron transport chain"/>
    <property type="evidence" value="ECO:0007669"/>
    <property type="project" value="InterPro"/>
</dbReference>
<evidence type="ECO:0000313" key="13">
    <source>
        <dbReference type="EMBL" id="VYU80302.1"/>
    </source>
</evidence>
<evidence type="ECO:0000256" key="11">
    <source>
        <dbReference type="ARBA" id="ARBA00023136"/>
    </source>
</evidence>
<feature type="transmembrane region" description="Helical" evidence="12">
    <location>
        <begin position="219"/>
        <end position="239"/>
    </location>
</feature>
<comment type="similarity">
    <text evidence="2 12">Belongs to the cytochrome ubiquinol oxidase subunit 1 family.</text>
</comment>
<evidence type="ECO:0000256" key="7">
    <source>
        <dbReference type="ARBA" id="ARBA00022723"/>
    </source>
</evidence>
<evidence type="ECO:0000256" key="10">
    <source>
        <dbReference type="ARBA" id="ARBA00023004"/>
    </source>
</evidence>
<gene>
    <name evidence="13" type="primary">cydA_3</name>
    <name evidence="13" type="ORF">EMLFYP7_04415</name>
</gene>
<dbReference type="EC" id="1.10.3.-" evidence="13"/>
<dbReference type="GO" id="GO:0009055">
    <property type="term" value="F:electron transfer activity"/>
    <property type="evidence" value="ECO:0007669"/>
    <property type="project" value="UniProtKB-UniRule"/>
</dbReference>
<evidence type="ECO:0000256" key="9">
    <source>
        <dbReference type="ARBA" id="ARBA00022989"/>
    </source>
</evidence>
<dbReference type="GO" id="GO:0020037">
    <property type="term" value="F:heme binding"/>
    <property type="evidence" value="ECO:0007669"/>
    <property type="project" value="TreeGrafter"/>
</dbReference>
<feature type="transmembrane region" description="Helical" evidence="12">
    <location>
        <begin position="322"/>
        <end position="349"/>
    </location>
</feature>
<name>A0A6N3HU72_9ENTR</name>
<dbReference type="AlphaFoldDB" id="A0A6N3HU72"/>
<evidence type="ECO:0000256" key="1">
    <source>
        <dbReference type="ARBA" id="ARBA00004651"/>
    </source>
</evidence>
<protein>
    <submittedName>
        <fullName evidence="13">Cytochrome bd ubiquinol oxidase subunit 1</fullName>
        <ecNumber evidence="13">1.10.3.-</ecNumber>
    </submittedName>
</protein>
<keyword evidence="7 12" id="KW-0479">Metal-binding</keyword>
<keyword evidence="5 12" id="KW-0349">Heme</keyword>
<evidence type="ECO:0000256" key="6">
    <source>
        <dbReference type="ARBA" id="ARBA00022692"/>
    </source>
</evidence>
<organism evidence="13">
    <name type="scientific">Phytobacter massiliensis</name>
    <dbReference type="NCBI Taxonomy" id="1485952"/>
    <lineage>
        <taxon>Bacteria</taxon>
        <taxon>Pseudomonadati</taxon>
        <taxon>Pseudomonadota</taxon>
        <taxon>Gammaproteobacteria</taxon>
        <taxon>Enterobacterales</taxon>
        <taxon>Enterobacteriaceae</taxon>
        <taxon>Phytobacter</taxon>
    </lineage>
</organism>
<accession>A0A6N3HU72</accession>
<keyword evidence="3 12" id="KW-0813">Transport</keyword>
<dbReference type="Pfam" id="PF01654">
    <property type="entry name" value="Cyt_bd_oxida_I"/>
    <property type="match status" value="1"/>
</dbReference>
<feature type="transmembrane region" description="Helical" evidence="12">
    <location>
        <begin position="128"/>
        <end position="149"/>
    </location>
</feature>
<keyword evidence="4 12" id="KW-1003">Cell membrane</keyword>
<evidence type="ECO:0000256" key="4">
    <source>
        <dbReference type="ARBA" id="ARBA00022475"/>
    </source>
</evidence>
<feature type="transmembrane region" description="Helical" evidence="12">
    <location>
        <begin position="409"/>
        <end position="433"/>
    </location>
</feature>
<dbReference type="GO" id="GO:0016682">
    <property type="term" value="F:oxidoreductase activity, acting on diphenols and related substances as donors, oxygen as acceptor"/>
    <property type="evidence" value="ECO:0007669"/>
    <property type="project" value="TreeGrafter"/>
</dbReference>
<keyword evidence="10 12" id="KW-0408">Iron</keyword>
<dbReference type="EMBL" id="CACRTZ010000037">
    <property type="protein sequence ID" value="VYU80302.1"/>
    <property type="molecule type" value="Genomic_DNA"/>
</dbReference>
<dbReference type="GO" id="GO:0005886">
    <property type="term" value="C:plasma membrane"/>
    <property type="evidence" value="ECO:0007669"/>
    <property type="project" value="UniProtKB-SubCell"/>
</dbReference>
<feature type="transmembrane region" description="Helical" evidence="12">
    <location>
        <begin position="20"/>
        <end position="45"/>
    </location>
</feature>